<dbReference type="AlphaFoldDB" id="A6KCL8"/>
<proteinExistence type="predicted"/>
<organism evidence="1 2">
    <name type="scientific">Rattus norvegicus</name>
    <name type="common">Rat</name>
    <dbReference type="NCBI Taxonomy" id="10116"/>
    <lineage>
        <taxon>Eukaryota</taxon>
        <taxon>Metazoa</taxon>
        <taxon>Chordata</taxon>
        <taxon>Craniata</taxon>
        <taxon>Vertebrata</taxon>
        <taxon>Euteleostomi</taxon>
        <taxon>Mammalia</taxon>
        <taxon>Eutheria</taxon>
        <taxon>Euarchontoglires</taxon>
        <taxon>Glires</taxon>
        <taxon>Rodentia</taxon>
        <taxon>Myomorpha</taxon>
        <taxon>Muroidea</taxon>
        <taxon>Muridae</taxon>
        <taxon>Murinae</taxon>
        <taxon>Rattus</taxon>
    </lineage>
</organism>
<protein>
    <submittedName>
        <fullName evidence="1">RCG50792</fullName>
    </submittedName>
</protein>
<dbReference type="Proteomes" id="UP000234681">
    <property type="component" value="Chromosome 7"/>
</dbReference>
<evidence type="ECO:0000313" key="1">
    <source>
        <dbReference type="EMBL" id="EDL86925.1"/>
    </source>
</evidence>
<name>A6KCL8_RAT</name>
<dbReference type="EMBL" id="CH474035">
    <property type="protein sequence ID" value="EDL86925.1"/>
    <property type="molecule type" value="Genomic_DNA"/>
</dbReference>
<reference evidence="1 2" key="1">
    <citation type="submission" date="2005-09" db="EMBL/GenBank/DDBJ databases">
        <authorList>
            <person name="Mural R.J."/>
            <person name="Li P.W."/>
            <person name="Adams M.D."/>
            <person name="Amanatides P.G."/>
            <person name="Baden-Tillson H."/>
            <person name="Barnstead M."/>
            <person name="Chin S.H."/>
            <person name="Dew I."/>
            <person name="Evans C.A."/>
            <person name="Ferriera S."/>
            <person name="Flanigan M."/>
            <person name="Fosler C."/>
            <person name="Glodek A."/>
            <person name="Gu Z."/>
            <person name="Holt R.A."/>
            <person name="Jennings D."/>
            <person name="Kraft C.L."/>
            <person name="Lu F."/>
            <person name="Nguyen T."/>
            <person name="Nusskern D.R."/>
            <person name="Pfannkoch C.M."/>
            <person name="Sitter C."/>
            <person name="Sutton G.G."/>
            <person name="Venter J.C."/>
            <person name="Wang Z."/>
            <person name="Woodage T."/>
            <person name="Zheng X.H."/>
            <person name="Zhong F."/>
        </authorList>
    </citation>
    <scope>NUCLEOTIDE SEQUENCE [LARGE SCALE GENOMIC DNA]</scope>
    <source>
        <strain>BN</strain>
        <strain evidence="2">Sprague-Dawley</strain>
    </source>
</reference>
<sequence>MMRGFPPRLFSPTSKH</sequence>
<evidence type="ECO:0000313" key="2">
    <source>
        <dbReference type="Proteomes" id="UP000234681"/>
    </source>
</evidence>
<accession>A6KCL8</accession>
<gene>
    <name evidence="1" type="ORF">rCG_50792</name>
</gene>